<evidence type="ECO:0000256" key="6">
    <source>
        <dbReference type="ARBA" id="ARBA00022722"/>
    </source>
</evidence>
<feature type="binding site" evidence="11">
    <location>
        <position position="48"/>
    </location>
    <ligand>
        <name>Mg(2+)</name>
        <dbReference type="ChEBI" id="CHEBI:18420"/>
        <label>1</label>
    </ligand>
</feature>
<keyword evidence="11" id="KW-0963">Cytoplasm</keyword>
<dbReference type="EC" id="3.1.26.4" evidence="5 11"/>
<dbReference type="InterPro" id="IPR036397">
    <property type="entry name" value="RNaseH_sf"/>
</dbReference>
<comment type="subcellular location">
    <subcellularLocation>
        <location evidence="11">Cytoplasm</location>
    </subcellularLocation>
</comment>
<dbReference type="Pfam" id="PF00075">
    <property type="entry name" value="RNase_H"/>
    <property type="match status" value="1"/>
</dbReference>
<evidence type="ECO:0000259" key="12">
    <source>
        <dbReference type="PROSITE" id="PS50879"/>
    </source>
</evidence>
<reference evidence="13 14" key="1">
    <citation type="journal article" date="2018" name="Genome Biol. Evol.">
        <title>Cladogenesis and Genomic Streamlining in Extracellular Endosymbionts of Tropical Stink Bugs.</title>
        <authorList>
            <person name="Otero-Bravo A."/>
            <person name="Goffredi S."/>
            <person name="Sabree Z.L."/>
        </authorList>
    </citation>
    <scope>NUCLEOTIDE SEQUENCE [LARGE SCALE GENOMIC DNA]</scope>
    <source>
        <strain evidence="13 14">SoEE</strain>
    </source>
</reference>
<evidence type="ECO:0000313" key="13">
    <source>
        <dbReference type="EMBL" id="PPI87680.1"/>
    </source>
</evidence>
<feature type="binding site" evidence="11">
    <location>
        <position position="10"/>
    </location>
    <ligand>
        <name>Mg(2+)</name>
        <dbReference type="ChEBI" id="CHEBI:18420"/>
        <label>1</label>
    </ligand>
</feature>
<dbReference type="InterPro" id="IPR012337">
    <property type="entry name" value="RNaseH-like_sf"/>
</dbReference>
<dbReference type="Gene3D" id="3.30.420.10">
    <property type="entry name" value="Ribonuclease H-like superfamily/Ribonuclease H"/>
    <property type="match status" value="1"/>
</dbReference>
<dbReference type="InterPro" id="IPR022892">
    <property type="entry name" value="RNaseHI"/>
</dbReference>
<comment type="function">
    <text evidence="2 11">Endonuclease that specifically degrades the RNA of RNA-DNA hybrids.</text>
</comment>
<feature type="domain" description="RNase H type-1" evidence="12">
    <location>
        <begin position="1"/>
        <end position="142"/>
    </location>
</feature>
<keyword evidence="6 11" id="KW-0540">Nuclease</keyword>
<dbReference type="GO" id="GO:0003676">
    <property type="term" value="F:nucleic acid binding"/>
    <property type="evidence" value="ECO:0007669"/>
    <property type="project" value="InterPro"/>
</dbReference>
<dbReference type="InterPro" id="IPR050092">
    <property type="entry name" value="RNase_H"/>
</dbReference>
<dbReference type="RefSeq" id="WP_136131203.1">
    <property type="nucleotide sequence ID" value="NZ_PDKT01000005.1"/>
</dbReference>
<dbReference type="EMBL" id="PDKT01000005">
    <property type="protein sequence ID" value="PPI87680.1"/>
    <property type="molecule type" value="Genomic_DNA"/>
</dbReference>
<evidence type="ECO:0000256" key="2">
    <source>
        <dbReference type="ARBA" id="ARBA00004065"/>
    </source>
</evidence>
<comment type="subunit">
    <text evidence="4 11">Monomer.</text>
</comment>
<dbReference type="GO" id="GO:0004523">
    <property type="term" value="F:RNA-DNA hybrid ribonuclease activity"/>
    <property type="evidence" value="ECO:0007669"/>
    <property type="project" value="UniProtKB-UniRule"/>
</dbReference>
<feature type="binding site" evidence="11">
    <location>
        <position position="70"/>
    </location>
    <ligand>
        <name>Mg(2+)</name>
        <dbReference type="ChEBI" id="CHEBI:18420"/>
        <label>1</label>
    </ligand>
</feature>
<evidence type="ECO:0000256" key="3">
    <source>
        <dbReference type="ARBA" id="ARBA00005300"/>
    </source>
</evidence>
<keyword evidence="8 11" id="KW-0255">Endonuclease</keyword>
<dbReference type="GO" id="GO:0043137">
    <property type="term" value="P:DNA replication, removal of RNA primer"/>
    <property type="evidence" value="ECO:0007669"/>
    <property type="project" value="TreeGrafter"/>
</dbReference>
<comment type="caution">
    <text evidence="13">The sequence shown here is derived from an EMBL/GenBank/DDBJ whole genome shotgun (WGS) entry which is preliminary data.</text>
</comment>
<feature type="binding site" evidence="11">
    <location>
        <position position="10"/>
    </location>
    <ligand>
        <name>Mg(2+)</name>
        <dbReference type="ChEBI" id="CHEBI:18420"/>
        <label>2</label>
    </ligand>
</feature>
<dbReference type="FunFam" id="3.30.420.10:FF:000089">
    <property type="entry name" value="Ribonuclease H"/>
    <property type="match status" value="1"/>
</dbReference>
<dbReference type="CDD" id="cd09278">
    <property type="entry name" value="RNase_HI_prokaryote_like"/>
    <property type="match status" value="1"/>
</dbReference>
<dbReference type="HAMAP" id="MF_00042">
    <property type="entry name" value="RNase_H"/>
    <property type="match status" value="1"/>
</dbReference>
<dbReference type="OrthoDB" id="7845843at2"/>
<dbReference type="PROSITE" id="PS50879">
    <property type="entry name" value="RNASE_H_1"/>
    <property type="match status" value="1"/>
</dbReference>
<name>A0A2P5SZE8_9GAMM</name>
<dbReference type="GO" id="GO:0000287">
    <property type="term" value="F:magnesium ion binding"/>
    <property type="evidence" value="ECO:0007669"/>
    <property type="project" value="UniProtKB-UniRule"/>
</dbReference>
<feature type="binding site" evidence="11">
    <location>
        <position position="134"/>
    </location>
    <ligand>
        <name>Mg(2+)</name>
        <dbReference type="ChEBI" id="CHEBI:18420"/>
        <label>2</label>
    </ligand>
</feature>
<keyword evidence="7 11" id="KW-0479">Metal-binding</keyword>
<evidence type="ECO:0000256" key="7">
    <source>
        <dbReference type="ARBA" id="ARBA00022723"/>
    </source>
</evidence>
<dbReference type="AlphaFoldDB" id="A0A2P5SZE8"/>
<evidence type="ECO:0000256" key="10">
    <source>
        <dbReference type="ARBA" id="ARBA00022842"/>
    </source>
</evidence>
<comment type="catalytic activity">
    <reaction evidence="1 11">
        <text>Endonucleolytic cleavage to 5'-phosphomonoester.</text>
        <dbReference type="EC" id="3.1.26.4"/>
    </reaction>
</comment>
<dbReference type="PANTHER" id="PTHR10642:SF26">
    <property type="entry name" value="RIBONUCLEASE H1"/>
    <property type="match status" value="1"/>
</dbReference>
<accession>A0A2P5SZE8</accession>
<evidence type="ECO:0000256" key="4">
    <source>
        <dbReference type="ARBA" id="ARBA00011245"/>
    </source>
</evidence>
<keyword evidence="10 11" id="KW-0460">Magnesium</keyword>
<evidence type="ECO:0000313" key="14">
    <source>
        <dbReference type="Proteomes" id="UP000296153"/>
    </source>
</evidence>
<evidence type="ECO:0000256" key="1">
    <source>
        <dbReference type="ARBA" id="ARBA00000077"/>
    </source>
</evidence>
<evidence type="ECO:0000256" key="5">
    <source>
        <dbReference type="ARBA" id="ARBA00012180"/>
    </source>
</evidence>
<dbReference type="SUPFAM" id="SSF53098">
    <property type="entry name" value="Ribonuclease H-like"/>
    <property type="match status" value="1"/>
</dbReference>
<dbReference type="PANTHER" id="PTHR10642">
    <property type="entry name" value="RIBONUCLEASE H1"/>
    <property type="match status" value="1"/>
</dbReference>
<evidence type="ECO:0000256" key="8">
    <source>
        <dbReference type="ARBA" id="ARBA00022759"/>
    </source>
</evidence>
<protein>
    <recommendedName>
        <fullName evidence="5 11">Ribonuclease H</fullName>
        <shortName evidence="11">RNase H</shortName>
        <ecNumber evidence="5 11">3.1.26.4</ecNumber>
    </recommendedName>
</protein>
<organism evidence="13 14">
    <name type="scientific">Candidatus Pantoea edessiphila</name>
    <dbReference type="NCBI Taxonomy" id="2044610"/>
    <lineage>
        <taxon>Bacteria</taxon>
        <taxon>Pseudomonadati</taxon>
        <taxon>Pseudomonadota</taxon>
        <taxon>Gammaproteobacteria</taxon>
        <taxon>Enterobacterales</taxon>
        <taxon>Erwiniaceae</taxon>
        <taxon>Pantoea</taxon>
    </lineage>
</organism>
<dbReference type="GO" id="GO:0005737">
    <property type="term" value="C:cytoplasm"/>
    <property type="evidence" value="ECO:0007669"/>
    <property type="project" value="UniProtKB-SubCell"/>
</dbReference>
<dbReference type="NCBIfam" id="NF001236">
    <property type="entry name" value="PRK00203.1"/>
    <property type="match status" value="1"/>
</dbReference>
<proteinExistence type="inferred from homology"/>
<dbReference type="InterPro" id="IPR002156">
    <property type="entry name" value="RNaseH_domain"/>
</dbReference>
<comment type="cofactor">
    <cofactor evidence="11">
        <name>Mg(2+)</name>
        <dbReference type="ChEBI" id="CHEBI:18420"/>
    </cofactor>
    <text evidence="11">Binds 1 Mg(2+) ion per subunit. May bind a second metal ion at a regulatory site, or after substrate binding.</text>
</comment>
<evidence type="ECO:0000256" key="9">
    <source>
        <dbReference type="ARBA" id="ARBA00022801"/>
    </source>
</evidence>
<keyword evidence="9 11" id="KW-0378">Hydrolase</keyword>
<comment type="similarity">
    <text evidence="3 11">Belongs to the RNase H family.</text>
</comment>
<sequence length="155" mass="18572">MYKEIEIFTDGSCLKNPGPGGYAFILKYNCYEEIFSAGYYFTTNNRMELMATIISLETLKQPYKISLSTDSQYVRYGITNWIHYWKKHNWKTTNRKLVKNIDLWKRLDTAINYHNIQWKWIKSHSNHSENNRCDLLARKVAKNPIYYDSGYFKIK</sequence>
<dbReference type="Proteomes" id="UP000296153">
    <property type="component" value="Unassembled WGS sequence"/>
</dbReference>
<evidence type="ECO:0000256" key="11">
    <source>
        <dbReference type="HAMAP-Rule" id="MF_00042"/>
    </source>
</evidence>
<gene>
    <name evidence="11" type="primary">rnhA</name>
    <name evidence="13" type="ORF">CRV12_03085</name>
</gene>